<evidence type="ECO:0000313" key="2">
    <source>
        <dbReference type="EMBL" id="SOD67270.1"/>
    </source>
</evidence>
<feature type="transmembrane region" description="Helical" evidence="1">
    <location>
        <begin position="12"/>
        <end position="30"/>
    </location>
</feature>
<evidence type="ECO:0000313" key="3">
    <source>
        <dbReference type="Proteomes" id="UP000219669"/>
    </source>
</evidence>
<evidence type="ECO:0000256" key="1">
    <source>
        <dbReference type="SAM" id="Phobius"/>
    </source>
</evidence>
<keyword evidence="1" id="KW-0812">Transmembrane</keyword>
<dbReference type="Proteomes" id="UP000219669">
    <property type="component" value="Unassembled WGS sequence"/>
</dbReference>
<accession>A0A286E8R3</accession>
<organism evidence="2 3">
    <name type="scientific">Alysiella filiformis DSM 16848</name>
    <dbReference type="NCBI Taxonomy" id="1120981"/>
    <lineage>
        <taxon>Bacteria</taxon>
        <taxon>Pseudomonadati</taxon>
        <taxon>Pseudomonadota</taxon>
        <taxon>Betaproteobacteria</taxon>
        <taxon>Neisseriales</taxon>
        <taxon>Neisseriaceae</taxon>
        <taxon>Alysiella</taxon>
    </lineage>
</organism>
<keyword evidence="3" id="KW-1185">Reference proteome</keyword>
<proteinExistence type="predicted"/>
<name>A0A286E8R3_9NEIS</name>
<gene>
    <name evidence="2" type="ORF">SAMN02746062_00863</name>
</gene>
<sequence length="156" mass="17308">MVSLKYNRGKIFRFALICAAAALGSVGGLYGSTGLYLATVSWLGVILFGVFSLPALLWLAGNRKTQVTVSPEQIVFHMKVHVNRKVVQEYAVAWHDIAAIRFSGSLLLLTLHDETAPKLLQANFALLQTDWAKFQTWLPQIHTATPEQRAKLLANF</sequence>
<protein>
    <submittedName>
        <fullName evidence="2">Uncharacterized protein</fullName>
    </submittedName>
</protein>
<keyword evidence="1" id="KW-1133">Transmembrane helix</keyword>
<reference evidence="2 3" key="1">
    <citation type="submission" date="2017-09" db="EMBL/GenBank/DDBJ databases">
        <authorList>
            <person name="Ehlers B."/>
            <person name="Leendertz F.H."/>
        </authorList>
    </citation>
    <scope>NUCLEOTIDE SEQUENCE [LARGE SCALE GENOMIC DNA]</scope>
    <source>
        <strain evidence="2 3">DSM 16848</strain>
    </source>
</reference>
<dbReference type="EMBL" id="OCNF01000005">
    <property type="protein sequence ID" value="SOD67270.1"/>
    <property type="molecule type" value="Genomic_DNA"/>
</dbReference>
<dbReference type="AlphaFoldDB" id="A0A286E8R3"/>
<feature type="transmembrane region" description="Helical" evidence="1">
    <location>
        <begin position="36"/>
        <end position="60"/>
    </location>
</feature>
<keyword evidence="1" id="KW-0472">Membrane</keyword>